<reference evidence="2" key="1">
    <citation type="journal article" date="2004" name="Nature">
        <title>Community structure and metabolism through reconstruction of microbial genomes from the environment.</title>
        <authorList>
            <person name="Tyson G.W."/>
            <person name="Chapman J."/>
            <person name="Hugenholtz P."/>
            <person name="Allen E.E."/>
            <person name="Ram R.J."/>
            <person name="Richardson P.M."/>
            <person name="Solovyev V.V."/>
            <person name="Rubin E.M."/>
            <person name="Rokhsar D.S."/>
            <person name="Banfield J.F."/>
        </authorList>
    </citation>
    <scope>NUCLEOTIDE SEQUENCE [LARGE SCALE GENOMIC DNA]</scope>
</reference>
<dbReference type="EMBL" id="DS995259">
    <property type="protein sequence ID" value="EDZ40412.1"/>
    <property type="molecule type" value="Genomic_DNA"/>
</dbReference>
<evidence type="ECO:0000256" key="1">
    <source>
        <dbReference type="SAM" id="MobiDB-lite"/>
    </source>
</evidence>
<dbReference type="AlphaFoldDB" id="B6ALF8"/>
<name>B6ALF8_9BACT</name>
<proteinExistence type="predicted"/>
<organism evidence="2">
    <name type="scientific">Leptospirillum sp. Group II '5-way CG'</name>
    <dbReference type="NCBI Taxonomy" id="419541"/>
    <lineage>
        <taxon>Bacteria</taxon>
        <taxon>Pseudomonadati</taxon>
        <taxon>Nitrospirota</taxon>
        <taxon>Nitrospiria</taxon>
        <taxon>Nitrospirales</taxon>
        <taxon>Nitrospiraceae</taxon>
        <taxon>Leptospirillum</taxon>
    </lineage>
</organism>
<accession>B6ALF8</accession>
<protein>
    <submittedName>
        <fullName evidence="2">Uncharacterized protein</fullName>
    </submittedName>
</protein>
<gene>
    <name evidence="2" type="ORF">CGL2_11346191</name>
</gene>
<feature type="compositionally biased region" description="Basic and acidic residues" evidence="1">
    <location>
        <begin position="116"/>
        <end position="129"/>
    </location>
</feature>
<evidence type="ECO:0000313" key="2">
    <source>
        <dbReference type="EMBL" id="EDZ40412.1"/>
    </source>
</evidence>
<sequence>MSQKRAEEASHTRNNGERMRRFVADSEQIEAASKMVREAIKTERRRIRSVSDLVHSLKREIAAMRMRGDSWQEISRILGSAGVKVSRAALARTAPAILEGTNTIQMDRERKKKRKEVTSSEDKKNRMSEDNALDYQAARKTEEPQHPGPKAGTFRIRPDRDDL</sequence>
<reference evidence="2" key="2">
    <citation type="journal article" date="2008" name="PLoS Biol.">
        <title>Population genomic analysis of strain variation in Leptospirillum group II bacteria involved in acid mine drainage formation.</title>
        <authorList>
            <person name="Simmons S.L."/>
            <person name="Dibartolo G."/>
            <person name="Denef V.J."/>
            <person name="Goltsman D.S."/>
            <person name="Thelen M.P."/>
            <person name="Banfield J.F."/>
        </authorList>
    </citation>
    <scope>NUCLEOTIDE SEQUENCE [LARGE SCALE GENOMIC DNA]</scope>
</reference>
<feature type="region of interest" description="Disordered" evidence="1">
    <location>
        <begin position="96"/>
        <end position="163"/>
    </location>
</feature>
<feature type="region of interest" description="Disordered" evidence="1">
    <location>
        <begin position="1"/>
        <end position="25"/>
    </location>
</feature>
<feature type="compositionally biased region" description="Basic and acidic residues" evidence="1">
    <location>
        <begin position="1"/>
        <end position="24"/>
    </location>
</feature>